<accession>A0A822Y5Q0</accession>
<keyword evidence="2" id="KW-1185">Reference proteome</keyword>
<protein>
    <submittedName>
        <fullName evidence="1">Uncharacterized protein</fullName>
    </submittedName>
</protein>
<reference evidence="1 2" key="1">
    <citation type="journal article" date="2020" name="Mol. Biol. Evol.">
        <title>Distinct Expression and Methylation Patterns for Genes with Different Fates following a Single Whole-Genome Duplication in Flowering Plants.</title>
        <authorList>
            <person name="Shi T."/>
            <person name="Rahmani R.S."/>
            <person name="Gugger P.F."/>
            <person name="Wang M."/>
            <person name="Li H."/>
            <person name="Zhang Y."/>
            <person name="Li Z."/>
            <person name="Wang Q."/>
            <person name="Van de Peer Y."/>
            <person name="Marchal K."/>
            <person name="Chen J."/>
        </authorList>
    </citation>
    <scope>NUCLEOTIDE SEQUENCE [LARGE SCALE GENOMIC DNA]</scope>
    <source>
        <tissue evidence="1">Leaf</tissue>
    </source>
</reference>
<proteinExistence type="predicted"/>
<dbReference type="Proteomes" id="UP000607653">
    <property type="component" value="Unassembled WGS sequence"/>
</dbReference>
<comment type="caution">
    <text evidence="1">The sequence shown here is derived from an EMBL/GenBank/DDBJ whole genome shotgun (WGS) entry which is preliminary data.</text>
</comment>
<name>A0A822Y5Q0_NELNU</name>
<gene>
    <name evidence="1" type="ORF">HUJ06_029255</name>
</gene>
<sequence>MNGIMQAIPPKSRQYPNYIPSESSSAHSYTAVAVAPLHYQQHHYKQWADYYGQTDVSCAPGTENVTVSSTITLDCPIPGVTTGYPILNNRPPSLGTTSWRPESGSSELPLCGSVDFHFFTAFY</sequence>
<organism evidence="1 2">
    <name type="scientific">Nelumbo nucifera</name>
    <name type="common">Sacred lotus</name>
    <dbReference type="NCBI Taxonomy" id="4432"/>
    <lineage>
        <taxon>Eukaryota</taxon>
        <taxon>Viridiplantae</taxon>
        <taxon>Streptophyta</taxon>
        <taxon>Embryophyta</taxon>
        <taxon>Tracheophyta</taxon>
        <taxon>Spermatophyta</taxon>
        <taxon>Magnoliopsida</taxon>
        <taxon>Proteales</taxon>
        <taxon>Nelumbonaceae</taxon>
        <taxon>Nelumbo</taxon>
    </lineage>
</organism>
<dbReference type="EMBL" id="DUZY01000002">
    <property type="protein sequence ID" value="DAD27787.1"/>
    <property type="molecule type" value="Genomic_DNA"/>
</dbReference>
<dbReference type="AlphaFoldDB" id="A0A822Y5Q0"/>
<evidence type="ECO:0000313" key="1">
    <source>
        <dbReference type="EMBL" id="DAD27787.1"/>
    </source>
</evidence>
<evidence type="ECO:0000313" key="2">
    <source>
        <dbReference type="Proteomes" id="UP000607653"/>
    </source>
</evidence>